<keyword evidence="2" id="KW-1185">Reference proteome</keyword>
<dbReference type="Proteomes" id="UP000193920">
    <property type="component" value="Unassembled WGS sequence"/>
</dbReference>
<name>A0A1Y2AQL2_9FUNG</name>
<accession>A0A1Y2AQL2</accession>
<protein>
    <submittedName>
        <fullName evidence="1">Uncharacterized protein</fullName>
    </submittedName>
</protein>
<proteinExistence type="predicted"/>
<evidence type="ECO:0000313" key="2">
    <source>
        <dbReference type="Proteomes" id="UP000193920"/>
    </source>
</evidence>
<reference evidence="1 2" key="1">
    <citation type="submission" date="2016-08" db="EMBL/GenBank/DDBJ databases">
        <title>A Parts List for Fungal Cellulosomes Revealed by Comparative Genomics.</title>
        <authorList>
            <consortium name="DOE Joint Genome Institute"/>
            <person name="Haitjema C.H."/>
            <person name="Gilmore S.P."/>
            <person name="Henske J.K."/>
            <person name="Solomon K.V."/>
            <person name="De Groot R."/>
            <person name="Kuo A."/>
            <person name="Mondo S.J."/>
            <person name="Salamov A.A."/>
            <person name="Labutti K."/>
            <person name="Zhao Z."/>
            <person name="Chiniquy J."/>
            <person name="Barry K."/>
            <person name="Brewer H.M."/>
            <person name="Purvine S.O."/>
            <person name="Wright A.T."/>
            <person name="Boxma B."/>
            <person name="Van Alen T."/>
            <person name="Hackstein J.H."/>
            <person name="Baker S.E."/>
            <person name="Grigoriev I.V."/>
            <person name="O'Malley M.A."/>
        </authorList>
    </citation>
    <scope>NUCLEOTIDE SEQUENCE [LARGE SCALE GENOMIC DNA]</scope>
    <source>
        <strain evidence="1 2">G1</strain>
    </source>
</reference>
<evidence type="ECO:0000313" key="1">
    <source>
        <dbReference type="EMBL" id="ORY24235.1"/>
    </source>
</evidence>
<comment type="caution">
    <text evidence="1">The sequence shown here is derived from an EMBL/GenBank/DDBJ whole genome shotgun (WGS) entry which is preliminary data.</text>
</comment>
<dbReference type="EMBL" id="MCOG01000224">
    <property type="protein sequence ID" value="ORY24235.1"/>
    <property type="molecule type" value="Genomic_DNA"/>
</dbReference>
<sequence>MTEEIDSLGRKETKFFRWKMEVEDNFEDLSLSEKEKKKIVILATYSKTKDHSIDIYYENKDLSLSDFISKIGEPFSNSKISNANLHIFKALKTNKYSVKEFNKIFKELLLEIDKSNKERLIFFYKKACKKRIPVFNALLTKQPKLLTDAYNITLKVEETIEPHVSDEEYEGTLFNRIPKRISFIRRKHNNLSEDKFIKNEKDRKK</sequence>
<dbReference type="AlphaFoldDB" id="A0A1Y2AQL2"/>
<gene>
    <name evidence="1" type="ORF">LY90DRAFT_514654</name>
</gene>
<organism evidence="1 2">
    <name type="scientific">Neocallimastix californiae</name>
    <dbReference type="NCBI Taxonomy" id="1754190"/>
    <lineage>
        <taxon>Eukaryota</taxon>
        <taxon>Fungi</taxon>
        <taxon>Fungi incertae sedis</taxon>
        <taxon>Chytridiomycota</taxon>
        <taxon>Chytridiomycota incertae sedis</taxon>
        <taxon>Neocallimastigomycetes</taxon>
        <taxon>Neocallimastigales</taxon>
        <taxon>Neocallimastigaceae</taxon>
        <taxon>Neocallimastix</taxon>
    </lineage>
</organism>